<sequence>MFYYELRRYQNKPKVTLSLTKVLSYRTQRLMDTKSEPQREQMHFCLPTVFRILFTQFELACN</sequence>
<evidence type="ECO:0000313" key="1">
    <source>
        <dbReference type="EMBL" id="CAD8201902.1"/>
    </source>
</evidence>
<organism evidence="1 2">
    <name type="scientific">Paramecium octaurelia</name>
    <dbReference type="NCBI Taxonomy" id="43137"/>
    <lineage>
        <taxon>Eukaryota</taxon>
        <taxon>Sar</taxon>
        <taxon>Alveolata</taxon>
        <taxon>Ciliophora</taxon>
        <taxon>Intramacronucleata</taxon>
        <taxon>Oligohymenophorea</taxon>
        <taxon>Peniculida</taxon>
        <taxon>Parameciidae</taxon>
        <taxon>Paramecium</taxon>
    </lineage>
</organism>
<keyword evidence="2" id="KW-1185">Reference proteome</keyword>
<gene>
    <name evidence="1" type="ORF">POCTA_138.1.T1250203</name>
</gene>
<dbReference type="EMBL" id="CAJJDP010000125">
    <property type="protein sequence ID" value="CAD8201902.1"/>
    <property type="molecule type" value="Genomic_DNA"/>
</dbReference>
<name>A0A8S1XNB7_PAROT</name>
<dbReference type="AlphaFoldDB" id="A0A8S1XNB7"/>
<protein>
    <submittedName>
        <fullName evidence="1">Uncharacterized protein</fullName>
    </submittedName>
</protein>
<accession>A0A8S1XNB7</accession>
<evidence type="ECO:0000313" key="2">
    <source>
        <dbReference type="Proteomes" id="UP000683925"/>
    </source>
</evidence>
<comment type="caution">
    <text evidence="1">The sequence shown here is derived from an EMBL/GenBank/DDBJ whole genome shotgun (WGS) entry which is preliminary data.</text>
</comment>
<proteinExistence type="predicted"/>
<dbReference type="Proteomes" id="UP000683925">
    <property type="component" value="Unassembled WGS sequence"/>
</dbReference>
<reference evidence="1" key="1">
    <citation type="submission" date="2021-01" db="EMBL/GenBank/DDBJ databases">
        <authorList>
            <consortium name="Genoscope - CEA"/>
            <person name="William W."/>
        </authorList>
    </citation>
    <scope>NUCLEOTIDE SEQUENCE</scope>
</reference>